<accession>A0A507QS79</accession>
<dbReference type="PANTHER" id="PTHR24171:SF9">
    <property type="entry name" value="ANKYRIN REPEAT DOMAIN-CONTAINING PROTEIN 39"/>
    <property type="match status" value="1"/>
</dbReference>
<protein>
    <submittedName>
        <fullName evidence="4">Uncharacterized protein</fullName>
    </submittedName>
</protein>
<name>A0A507QS79_MONPU</name>
<dbReference type="PANTHER" id="PTHR24171">
    <property type="entry name" value="ANKYRIN REPEAT DOMAIN-CONTAINING PROTEIN 39-RELATED"/>
    <property type="match status" value="1"/>
</dbReference>
<dbReference type="PROSITE" id="PS50088">
    <property type="entry name" value="ANK_REPEAT"/>
    <property type="match status" value="1"/>
</dbReference>
<comment type="caution">
    <text evidence="4">The sequence shown here is derived from an EMBL/GenBank/DDBJ whole genome shotgun (WGS) entry which is preliminary data.</text>
</comment>
<reference evidence="4 5" key="1">
    <citation type="submission" date="2019-06" db="EMBL/GenBank/DDBJ databases">
        <title>Wine fermentation using esterase from Monascus purpureus.</title>
        <authorList>
            <person name="Geng C."/>
            <person name="Zhang Y."/>
        </authorList>
    </citation>
    <scope>NUCLEOTIDE SEQUENCE [LARGE SCALE GENOMIC DNA]</scope>
    <source>
        <strain evidence="4">HQ1</strain>
    </source>
</reference>
<proteinExistence type="predicted"/>
<dbReference type="Proteomes" id="UP000319663">
    <property type="component" value="Unassembled WGS sequence"/>
</dbReference>
<keyword evidence="2 3" id="KW-0040">ANK repeat</keyword>
<dbReference type="InterPro" id="IPR036770">
    <property type="entry name" value="Ankyrin_rpt-contain_sf"/>
</dbReference>
<evidence type="ECO:0000256" key="2">
    <source>
        <dbReference type="ARBA" id="ARBA00023043"/>
    </source>
</evidence>
<dbReference type="Pfam" id="PF12796">
    <property type="entry name" value="Ank_2"/>
    <property type="match status" value="1"/>
</dbReference>
<dbReference type="OrthoDB" id="366390at2759"/>
<keyword evidence="5" id="KW-1185">Reference proteome</keyword>
<feature type="repeat" description="ANK" evidence="3">
    <location>
        <begin position="70"/>
        <end position="102"/>
    </location>
</feature>
<evidence type="ECO:0000313" key="5">
    <source>
        <dbReference type="Proteomes" id="UP000319663"/>
    </source>
</evidence>
<dbReference type="InterPro" id="IPR002110">
    <property type="entry name" value="Ankyrin_rpt"/>
</dbReference>
<dbReference type="SMART" id="SM00248">
    <property type="entry name" value="ANK"/>
    <property type="match status" value="2"/>
</dbReference>
<dbReference type="Gene3D" id="1.25.40.20">
    <property type="entry name" value="Ankyrin repeat-containing domain"/>
    <property type="match status" value="1"/>
</dbReference>
<sequence length="154" mass="16632">MDAFSTHDSIDYSPAKRSYIGTHKLSNVHGRNGINATDLASTISALEIDYVDVVETFVEKNRAKVHVNDKVYGPLAVAAAKGFSEICKFLLQQGAQINVDENSISVSLVLAAANGNKDTVALLLQSGANWESNLSPGMTRGLKKEGNLDREILR</sequence>
<dbReference type="AlphaFoldDB" id="A0A507QS79"/>
<dbReference type="EMBL" id="VIFY01000098">
    <property type="protein sequence ID" value="TQB70694.1"/>
    <property type="molecule type" value="Genomic_DNA"/>
</dbReference>
<evidence type="ECO:0000313" key="4">
    <source>
        <dbReference type="EMBL" id="TQB70694.1"/>
    </source>
</evidence>
<evidence type="ECO:0000256" key="1">
    <source>
        <dbReference type="ARBA" id="ARBA00022737"/>
    </source>
</evidence>
<organism evidence="4 5">
    <name type="scientific">Monascus purpureus</name>
    <name type="common">Red mold</name>
    <name type="synonym">Monascus anka</name>
    <dbReference type="NCBI Taxonomy" id="5098"/>
    <lineage>
        <taxon>Eukaryota</taxon>
        <taxon>Fungi</taxon>
        <taxon>Dikarya</taxon>
        <taxon>Ascomycota</taxon>
        <taxon>Pezizomycotina</taxon>
        <taxon>Eurotiomycetes</taxon>
        <taxon>Eurotiomycetidae</taxon>
        <taxon>Eurotiales</taxon>
        <taxon>Aspergillaceae</taxon>
        <taxon>Monascus</taxon>
    </lineage>
</organism>
<gene>
    <name evidence="4" type="ORF">MPDQ_008173</name>
</gene>
<keyword evidence="1" id="KW-0677">Repeat</keyword>
<dbReference type="SUPFAM" id="SSF48403">
    <property type="entry name" value="Ankyrin repeat"/>
    <property type="match status" value="1"/>
</dbReference>
<evidence type="ECO:0000256" key="3">
    <source>
        <dbReference type="PROSITE-ProRule" id="PRU00023"/>
    </source>
</evidence>
<dbReference type="STRING" id="5098.A0A507QS79"/>